<evidence type="ECO:0000256" key="7">
    <source>
        <dbReference type="RuleBase" id="RU003695"/>
    </source>
</evidence>
<evidence type="ECO:0000259" key="9">
    <source>
        <dbReference type="Pfam" id="PF00061"/>
    </source>
</evidence>
<evidence type="ECO:0000256" key="6">
    <source>
        <dbReference type="ARBA" id="ARBA00023157"/>
    </source>
</evidence>
<evidence type="ECO:0000313" key="10">
    <source>
        <dbReference type="Proteomes" id="UP000515208"/>
    </source>
</evidence>
<dbReference type="SUPFAM" id="SSF50814">
    <property type="entry name" value="Lipocalins"/>
    <property type="match status" value="1"/>
</dbReference>
<feature type="domain" description="Lipocalin/cytosolic fatty-acid binding" evidence="9">
    <location>
        <begin position="34"/>
        <end position="140"/>
    </location>
</feature>
<proteinExistence type="inferred from homology"/>
<evidence type="ECO:0000256" key="8">
    <source>
        <dbReference type="SAM" id="SignalP"/>
    </source>
</evidence>
<keyword evidence="4" id="KW-0964">Secreted</keyword>
<keyword evidence="10" id="KW-1185">Reference proteome</keyword>
<dbReference type="AlphaFoldDB" id="A0A6P3IUB2"/>
<dbReference type="InterPro" id="IPR000566">
    <property type="entry name" value="Lipocln_cytosolic_FA-bd_dom"/>
</dbReference>
<feature type="chain" id="PRO_5028446655" evidence="8">
    <location>
        <begin position="16"/>
        <end position="249"/>
    </location>
</feature>
<evidence type="ECO:0000256" key="4">
    <source>
        <dbReference type="ARBA" id="ARBA00022525"/>
    </source>
</evidence>
<keyword evidence="5 8" id="KW-0732">Signal</keyword>
<reference evidence="11" key="1">
    <citation type="submission" date="2025-08" db="UniProtKB">
        <authorList>
            <consortium name="RefSeq"/>
        </authorList>
    </citation>
    <scope>IDENTIFICATION</scope>
    <source>
        <tissue evidence="11">Blood</tissue>
    </source>
</reference>
<dbReference type="Gene3D" id="2.40.128.20">
    <property type="match status" value="1"/>
</dbReference>
<dbReference type="GO" id="GO:0036094">
    <property type="term" value="F:small molecule binding"/>
    <property type="evidence" value="ECO:0007669"/>
    <property type="project" value="InterPro"/>
</dbReference>
<evidence type="ECO:0000256" key="2">
    <source>
        <dbReference type="ARBA" id="ARBA00006889"/>
    </source>
</evidence>
<accession>A0A6P3IUB2</accession>
<comment type="similarity">
    <text evidence="2 7">Belongs to the calycin superfamily. Lipocalin family.</text>
</comment>
<gene>
    <name evidence="11" type="primary">LOC105000866</name>
</gene>
<dbReference type="PROSITE" id="PS00213">
    <property type="entry name" value="LIPOCALIN"/>
    <property type="match status" value="1"/>
</dbReference>
<evidence type="ECO:0000256" key="5">
    <source>
        <dbReference type="ARBA" id="ARBA00022729"/>
    </source>
</evidence>
<dbReference type="InterPro" id="IPR012674">
    <property type="entry name" value="Calycin"/>
</dbReference>
<protein>
    <submittedName>
        <fullName evidence="11">Epididymal-specific lipocalin-9-like</fullName>
    </submittedName>
</protein>
<dbReference type="GO" id="GO:0005615">
    <property type="term" value="C:extracellular space"/>
    <property type="evidence" value="ECO:0007669"/>
    <property type="project" value="TreeGrafter"/>
</dbReference>
<feature type="signal peptide" evidence="8">
    <location>
        <begin position="1"/>
        <end position="15"/>
    </location>
</feature>
<dbReference type="InterPro" id="IPR022272">
    <property type="entry name" value="Lipocalin_CS"/>
</dbReference>
<keyword evidence="3" id="KW-0813">Transport</keyword>
<dbReference type="InterPro" id="IPR002971">
    <property type="entry name" value="Maj_urinary"/>
</dbReference>
<dbReference type="Pfam" id="PF00061">
    <property type="entry name" value="Lipocalin"/>
    <property type="match status" value="1"/>
</dbReference>
<dbReference type="PANTHER" id="PTHR11430">
    <property type="entry name" value="LIPOCALIN"/>
    <property type="match status" value="1"/>
</dbReference>
<name>A0A6P3IUB2_BISBB</name>
<dbReference type="InterPro" id="IPR002345">
    <property type="entry name" value="Lipocalin"/>
</dbReference>
<dbReference type="KEGG" id="bbis:105000866"/>
<evidence type="ECO:0000256" key="3">
    <source>
        <dbReference type="ARBA" id="ARBA00022448"/>
    </source>
</evidence>
<dbReference type="Proteomes" id="UP000515208">
    <property type="component" value="Unplaced"/>
</dbReference>
<evidence type="ECO:0000313" key="11">
    <source>
        <dbReference type="RefSeq" id="XP_010855237.1"/>
    </source>
</evidence>
<dbReference type="RefSeq" id="XP_010855237.1">
    <property type="nucleotide sequence ID" value="XM_010856935.1"/>
</dbReference>
<sequence length="249" mass="27097">MALLLLSLGLGLVCAQDFNPRHIVQRNYDISKVSGTWYSISMAADNRKRIEEDGDLRIFIEGIQVVEDGGLKLSFHFMLHAECTDVAVVCGKTGKSGEYTINYLGENSLRILEADYQRYVILHMRNFRNGTATQVLALYGTVSWGPSLLPTASSLGRSLLHEVEAPIQAFWCVSSAGGWPGGRRSRRDCGGPSPSPSLTLHARFILPPKRGASWGGGGWANMPASGSGVAVTLDCKPGPKEQQLVFLQF</sequence>
<dbReference type="OrthoDB" id="9048943at2759"/>
<keyword evidence="6" id="KW-1015">Disulfide bond</keyword>
<comment type="subcellular location">
    <subcellularLocation>
        <location evidence="1">Secreted</location>
    </subcellularLocation>
</comment>
<dbReference type="GeneID" id="105000866"/>
<organism evidence="10 11">
    <name type="scientific">Bison bison bison</name>
    <name type="common">North American plains bison</name>
    <dbReference type="NCBI Taxonomy" id="43346"/>
    <lineage>
        <taxon>Eukaryota</taxon>
        <taxon>Metazoa</taxon>
        <taxon>Chordata</taxon>
        <taxon>Craniata</taxon>
        <taxon>Vertebrata</taxon>
        <taxon>Euteleostomi</taxon>
        <taxon>Mammalia</taxon>
        <taxon>Eutheria</taxon>
        <taxon>Laurasiatheria</taxon>
        <taxon>Artiodactyla</taxon>
        <taxon>Ruminantia</taxon>
        <taxon>Pecora</taxon>
        <taxon>Bovidae</taxon>
        <taxon>Bovinae</taxon>
        <taxon>Bison</taxon>
    </lineage>
</organism>
<evidence type="ECO:0000256" key="1">
    <source>
        <dbReference type="ARBA" id="ARBA00004613"/>
    </source>
</evidence>
<dbReference type="PRINTS" id="PR01221">
    <property type="entry name" value="MAJORURINARY"/>
</dbReference>
<dbReference type="PANTHER" id="PTHR11430:SF28">
    <property type="entry name" value="EPIDIDYMAL-SPECIFIC LIPOCALIN-9"/>
    <property type="match status" value="1"/>
</dbReference>